<dbReference type="SUPFAM" id="SSF46785">
    <property type="entry name" value="Winged helix' DNA-binding domain"/>
    <property type="match status" value="1"/>
</dbReference>
<accession>A0A2W2ANB2</accession>
<dbReference type="CDD" id="cd07377">
    <property type="entry name" value="WHTH_GntR"/>
    <property type="match status" value="1"/>
</dbReference>
<dbReference type="Proteomes" id="UP000248795">
    <property type="component" value="Unassembled WGS sequence"/>
</dbReference>
<name>A0A2W2ANB2_9HYPH</name>
<dbReference type="InterPro" id="IPR036390">
    <property type="entry name" value="WH_DNA-bd_sf"/>
</dbReference>
<reference evidence="6" key="1">
    <citation type="submission" date="2018-06" db="EMBL/GenBank/DDBJ databases">
        <title>Aestuariibacter litoralis strain KCTC 52945T.</title>
        <authorList>
            <person name="Li X."/>
            <person name="Salam N."/>
            <person name="Li J.-L."/>
            <person name="Chen Y.-M."/>
            <person name="Yang Z.-W."/>
            <person name="Zhang L.-Y."/>
            <person name="Han M.-X."/>
            <person name="Xiao M."/>
            <person name="Li W.-J."/>
        </authorList>
    </citation>
    <scope>NUCLEOTIDE SEQUENCE [LARGE SCALE GENOMIC DNA]</scope>
    <source>
        <strain evidence="6">KCTC 52945</strain>
    </source>
</reference>
<dbReference type="EMBL" id="QKVK01000004">
    <property type="protein sequence ID" value="PZF76871.1"/>
    <property type="molecule type" value="Genomic_DNA"/>
</dbReference>
<dbReference type="PANTHER" id="PTHR43537">
    <property type="entry name" value="TRANSCRIPTIONAL REGULATOR, GNTR FAMILY"/>
    <property type="match status" value="1"/>
</dbReference>
<dbReference type="GO" id="GO:0003700">
    <property type="term" value="F:DNA-binding transcription factor activity"/>
    <property type="evidence" value="ECO:0007669"/>
    <property type="project" value="InterPro"/>
</dbReference>
<evidence type="ECO:0000256" key="2">
    <source>
        <dbReference type="ARBA" id="ARBA00023125"/>
    </source>
</evidence>
<keyword evidence="2" id="KW-0238">DNA-binding</keyword>
<dbReference type="InterPro" id="IPR036388">
    <property type="entry name" value="WH-like_DNA-bd_sf"/>
</dbReference>
<dbReference type="SMART" id="SM00345">
    <property type="entry name" value="HTH_GNTR"/>
    <property type="match status" value="1"/>
</dbReference>
<feature type="domain" description="HTH gntR-type" evidence="4">
    <location>
        <begin position="18"/>
        <end position="86"/>
    </location>
</feature>
<dbReference type="Gene3D" id="1.20.120.530">
    <property type="entry name" value="GntR ligand-binding domain-like"/>
    <property type="match status" value="1"/>
</dbReference>
<dbReference type="SMART" id="SM00895">
    <property type="entry name" value="FCD"/>
    <property type="match status" value="1"/>
</dbReference>
<dbReference type="Pfam" id="PF07729">
    <property type="entry name" value="FCD"/>
    <property type="match status" value="1"/>
</dbReference>
<evidence type="ECO:0000313" key="6">
    <source>
        <dbReference type="Proteomes" id="UP000248795"/>
    </source>
</evidence>
<dbReference type="InterPro" id="IPR000524">
    <property type="entry name" value="Tscrpt_reg_HTH_GntR"/>
</dbReference>
<organism evidence="5 6">
    <name type="scientific">Aestuariivirga litoralis</name>
    <dbReference type="NCBI Taxonomy" id="2650924"/>
    <lineage>
        <taxon>Bacteria</taxon>
        <taxon>Pseudomonadati</taxon>
        <taxon>Pseudomonadota</taxon>
        <taxon>Alphaproteobacteria</taxon>
        <taxon>Hyphomicrobiales</taxon>
        <taxon>Aestuariivirgaceae</taxon>
        <taxon>Aestuariivirga</taxon>
    </lineage>
</organism>
<keyword evidence="6" id="KW-1185">Reference proteome</keyword>
<dbReference type="GO" id="GO:0003677">
    <property type="term" value="F:DNA binding"/>
    <property type="evidence" value="ECO:0007669"/>
    <property type="project" value="UniProtKB-KW"/>
</dbReference>
<evidence type="ECO:0000259" key="4">
    <source>
        <dbReference type="PROSITE" id="PS50949"/>
    </source>
</evidence>
<evidence type="ECO:0000313" key="5">
    <source>
        <dbReference type="EMBL" id="PZF76871.1"/>
    </source>
</evidence>
<sequence length="246" mass="26589">MGQRRMKPVRAVRRKPGSRVHSELAAGIGRRILDGTYPPGSLLPNEAEWGEMFGASRTAVREAIKTLNGKGLLVSRPKIGSRVEPRERWNLLDRDVMAWHRAALDERTFLLSLQEIRRILEPGAAVLAAQRRSPAQLAALEAALADMQAAAVDSEEMVEADVRFHLALLSAANNELLVPFGIVIEQALASMFAYTTSHAAHPEQMLPLHAEVVKAIAARSPEAARKAVTALLDDTDETLGAAAGAG</sequence>
<evidence type="ECO:0000256" key="1">
    <source>
        <dbReference type="ARBA" id="ARBA00023015"/>
    </source>
</evidence>
<dbReference type="SUPFAM" id="SSF48008">
    <property type="entry name" value="GntR ligand-binding domain-like"/>
    <property type="match status" value="1"/>
</dbReference>
<dbReference type="Gene3D" id="1.10.10.10">
    <property type="entry name" value="Winged helix-like DNA-binding domain superfamily/Winged helix DNA-binding domain"/>
    <property type="match status" value="1"/>
</dbReference>
<dbReference type="Pfam" id="PF00392">
    <property type="entry name" value="GntR"/>
    <property type="match status" value="1"/>
</dbReference>
<keyword evidence="1" id="KW-0805">Transcription regulation</keyword>
<protein>
    <submittedName>
        <fullName evidence="5">FadR family transcriptional regulator</fullName>
    </submittedName>
</protein>
<dbReference type="InterPro" id="IPR008920">
    <property type="entry name" value="TF_FadR/GntR_C"/>
</dbReference>
<dbReference type="RefSeq" id="WP_111198400.1">
    <property type="nucleotide sequence ID" value="NZ_QKVK01000004.1"/>
</dbReference>
<dbReference type="PROSITE" id="PS50949">
    <property type="entry name" value="HTH_GNTR"/>
    <property type="match status" value="1"/>
</dbReference>
<dbReference type="InterPro" id="IPR011711">
    <property type="entry name" value="GntR_C"/>
</dbReference>
<evidence type="ECO:0000256" key="3">
    <source>
        <dbReference type="ARBA" id="ARBA00023163"/>
    </source>
</evidence>
<comment type="caution">
    <text evidence="5">The sequence shown here is derived from an EMBL/GenBank/DDBJ whole genome shotgun (WGS) entry which is preliminary data.</text>
</comment>
<gene>
    <name evidence="5" type="ORF">DK847_10415</name>
</gene>
<dbReference type="PRINTS" id="PR00035">
    <property type="entry name" value="HTHGNTR"/>
</dbReference>
<dbReference type="PANTHER" id="PTHR43537:SF44">
    <property type="entry name" value="GNTR FAMILY REGULATORY PROTEIN"/>
    <property type="match status" value="1"/>
</dbReference>
<dbReference type="AlphaFoldDB" id="A0A2W2ANB2"/>
<keyword evidence="3" id="KW-0804">Transcription</keyword>
<proteinExistence type="predicted"/>